<feature type="domain" description="ChsH2 C-terminal OB-fold" evidence="1">
    <location>
        <begin position="48"/>
        <end position="111"/>
    </location>
</feature>
<dbReference type="SUPFAM" id="SSF50249">
    <property type="entry name" value="Nucleic acid-binding proteins"/>
    <property type="match status" value="1"/>
</dbReference>
<evidence type="ECO:0000313" key="4">
    <source>
        <dbReference type="Proteomes" id="UP000596427"/>
    </source>
</evidence>
<protein>
    <submittedName>
        <fullName evidence="3">OB-fold domain-containing protein</fullName>
    </submittedName>
</protein>
<evidence type="ECO:0000259" key="2">
    <source>
        <dbReference type="Pfam" id="PF12172"/>
    </source>
</evidence>
<dbReference type="PANTHER" id="PTHR34075:SF5">
    <property type="entry name" value="BLR3430 PROTEIN"/>
    <property type="match status" value="1"/>
</dbReference>
<dbReference type="InterPro" id="IPR022002">
    <property type="entry name" value="ChsH2_Znr"/>
</dbReference>
<dbReference type="EMBL" id="CP063362">
    <property type="protein sequence ID" value="QRG08612.1"/>
    <property type="molecule type" value="Genomic_DNA"/>
</dbReference>
<dbReference type="RefSeq" id="WP_203195521.1">
    <property type="nucleotide sequence ID" value="NZ_CP063362.1"/>
</dbReference>
<dbReference type="PANTHER" id="PTHR34075">
    <property type="entry name" value="BLR3430 PROTEIN"/>
    <property type="match status" value="1"/>
</dbReference>
<dbReference type="InterPro" id="IPR052513">
    <property type="entry name" value="Thioester_dehydratase-like"/>
</dbReference>
<feature type="domain" description="ChsH2 rubredoxin-like zinc ribbon" evidence="2">
    <location>
        <begin position="12"/>
        <end position="44"/>
    </location>
</feature>
<accession>A0A974PRW8</accession>
<dbReference type="Pfam" id="PF01796">
    <property type="entry name" value="OB_ChsH2_C"/>
    <property type="match status" value="1"/>
</dbReference>
<dbReference type="InterPro" id="IPR002878">
    <property type="entry name" value="ChsH2_C"/>
</dbReference>
<sequence length="128" mass="14166">MNDAGIFAGWDDAIRAGELRFPHCRACGTWNWYPLPRCRGCGSAAQEWTQVPPQGTLHSWTRVHRVFAREAVADVPYVTGLVEVVAGVRLVCLHRPGSPVEPWIGMPVRLSLDRAGGSARWLFDARDG</sequence>
<dbReference type="Pfam" id="PF12172">
    <property type="entry name" value="zf-ChsH2"/>
    <property type="match status" value="1"/>
</dbReference>
<dbReference type="AlphaFoldDB" id="A0A974PRW8"/>
<evidence type="ECO:0000259" key="1">
    <source>
        <dbReference type="Pfam" id="PF01796"/>
    </source>
</evidence>
<gene>
    <name evidence="3" type="ORF">EZH22_10170</name>
</gene>
<keyword evidence="4" id="KW-1185">Reference proteome</keyword>
<organism evidence="3 4">
    <name type="scientific">Xanthobacter dioxanivorans</name>
    <dbReference type="NCBI Taxonomy" id="2528964"/>
    <lineage>
        <taxon>Bacteria</taxon>
        <taxon>Pseudomonadati</taxon>
        <taxon>Pseudomonadota</taxon>
        <taxon>Alphaproteobacteria</taxon>
        <taxon>Hyphomicrobiales</taxon>
        <taxon>Xanthobacteraceae</taxon>
        <taxon>Xanthobacter</taxon>
    </lineage>
</organism>
<evidence type="ECO:0000313" key="3">
    <source>
        <dbReference type="EMBL" id="QRG08612.1"/>
    </source>
</evidence>
<proteinExistence type="predicted"/>
<reference evidence="3 4" key="1">
    <citation type="submission" date="2020-10" db="EMBL/GenBank/DDBJ databases">
        <title>Degradation of 1,4-Dioxane by Xanthobacter sp. YN2, via a Novel Group-2 Soluble Di-Iron Monooxygenase.</title>
        <authorList>
            <person name="Ma F."/>
            <person name="Wang Y."/>
            <person name="Yang J."/>
            <person name="Guo H."/>
            <person name="Su D."/>
            <person name="Yu L."/>
        </authorList>
    </citation>
    <scope>NUCLEOTIDE SEQUENCE [LARGE SCALE GENOMIC DNA]</scope>
    <source>
        <strain evidence="3 4">YN2</strain>
    </source>
</reference>
<dbReference type="InterPro" id="IPR012340">
    <property type="entry name" value="NA-bd_OB-fold"/>
</dbReference>
<dbReference type="KEGG" id="xdi:EZH22_10170"/>
<name>A0A974PRW8_9HYPH</name>
<dbReference type="Proteomes" id="UP000596427">
    <property type="component" value="Chromosome"/>
</dbReference>